<dbReference type="EMBL" id="LT607733">
    <property type="protein sequence ID" value="SCG15127.1"/>
    <property type="molecule type" value="Genomic_DNA"/>
</dbReference>
<name>A0A1C5G5Z5_MICEH</name>
<protein>
    <submittedName>
        <fullName evidence="1">Uncharacterized protein</fullName>
    </submittedName>
</protein>
<keyword evidence="2" id="KW-1185">Reference proteome</keyword>
<proteinExistence type="predicted"/>
<dbReference type="GeneID" id="95801215"/>
<dbReference type="Proteomes" id="UP000198251">
    <property type="component" value="Chromosome I"/>
</dbReference>
<accession>A0A1C5G5Z5</accession>
<evidence type="ECO:0000313" key="1">
    <source>
        <dbReference type="EMBL" id="SCG15127.1"/>
    </source>
</evidence>
<dbReference type="RefSeq" id="WP_157747056.1">
    <property type="nucleotide sequence ID" value="NZ_JBFAAC010000001.1"/>
</dbReference>
<evidence type="ECO:0000313" key="2">
    <source>
        <dbReference type="Proteomes" id="UP000198251"/>
    </source>
</evidence>
<organism evidence="1 2">
    <name type="scientific">Micromonospora echinofusca</name>
    <dbReference type="NCBI Taxonomy" id="47858"/>
    <lineage>
        <taxon>Bacteria</taxon>
        <taxon>Bacillati</taxon>
        <taxon>Actinomycetota</taxon>
        <taxon>Actinomycetes</taxon>
        <taxon>Micromonosporales</taxon>
        <taxon>Micromonosporaceae</taxon>
        <taxon>Micromonospora</taxon>
    </lineage>
</organism>
<sequence length="145" mass="16201">MFFAVQESPAAPGRIPPEHHVSIQGPLDAGRVVLDAAVPDDVLRDHGRLRHLPPAPEHLDGPGRHRFALEHLLARIDGATPYIRVSPEDLPPFVWPLFAAARPVVFVWTDPATGDRVERVVVAVRRIVDQPGGEYRRRERSWEPA</sequence>
<gene>
    <name evidence="1" type="ORF">GA0070610_1356</name>
</gene>
<dbReference type="AlphaFoldDB" id="A0A1C5G5Z5"/>
<reference evidence="1 2" key="1">
    <citation type="submission" date="2016-06" db="EMBL/GenBank/DDBJ databases">
        <authorList>
            <person name="Kjaerup R.B."/>
            <person name="Dalgaard T.S."/>
            <person name="Juul-Madsen H.R."/>
        </authorList>
    </citation>
    <scope>NUCLEOTIDE SEQUENCE [LARGE SCALE GENOMIC DNA]</scope>
    <source>
        <strain evidence="1 2">DSM 43913</strain>
    </source>
</reference>